<dbReference type="AlphaFoldDB" id="A0A5B7EPS0"/>
<reference evidence="1 2" key="1">
    <citation type="submission" date="2019-05" db="EMBL/GenBank/DDBJ databases">
        <title>Another draft genome of Portunus trituberculatus and its Hox gene families provides insights of decapod evolution.</title>
        <authorList>
            <person name="Jeong J.-H."/>
            <person name="Song I."/>
            <person name="Kim S."/>
            <person name="Choi T."/>
            <person name="Kim D."/>
            <person name="Ryu S."/>
            <person name="Kim W."/>
        </authorList>
    </citation>
    <scope>NUCLEOTIDE SEQUENCE [LARGE SCALE GENOMIC DNA]</scope>
    <source>
        <tissue evidence="1">Muscle</tissue>
    </source>
</reference>
<accession>A0A5B7EPS0</accession>
<organism evidence="1 2">
    <name type="scientific">Portunus trituberculatus</name>
    <name type="common">Swimming crab</name>
    <name type="synonym">Neptunus trituberculatus</name>
    <dbReference type="NCBI Taxonomy" id="210409"/>
    <lineage>
        <taxon>Eukaryota</taxon>
        <taxon>Metazoa</taxon>
        <taxon>Ecdysozoa</taxon>
        <taxon>Arthropoda</taxon>
        <taxon>Crustacea</taxon>
        <taxon>Multicrustacea</taxon>
        <taxon>Malacostraca</taxon>
        <taxon>Eumalacostraca</taxon>
        <taxon>Eucarida</taxon>
        <taxon>Decapoda</taxon>
        <taxon>Pleocyemata</taxon>
        <taxon>Brachyura</taxon>
        <taxon>Eubrachyura</taxon>
        <taxon>Portunoidea</taxon>
        <taxon>Portunidae</taxon>
        <taxon>Portuninae</taxon>
        <taxon>Portunus</taxon>
    </lineage>
</organism>
<proteinExistence type="predicted"/>
<gene>
    <name evidence="1" type="ORF">E2C01_028644</name>
</gene>
<name>A0A5B7EPS0_PORTR</name>
<keyword evidence="2" id="KW-1185">Reference proteome</keyword>
<evidence type="ECO:0000313" key="2">
    <source>
        <dbReference type="Proteomes" id="UP000324222"/>
    </source>
</evidence>
<sequence length="135" mass="14289">MKGISRREAEKKRILRTEKYAGGRYTVANRLRLVCASVSGPALGVSTASTDSSSSVLCATFVISDILYHSPVGSYAPSPTLPSLLPMIFPQPMCSITATLPALCSHTWCASPTVATGRFLMAGPCSLYVTSILDS</sequence>
<dbReference type="Proteomes" id="UP000324222">
    <property type="component" value="Unassembled WGS sequence"/>
</dbReference>
<protein>
    <submittedName>
        <fullName evidence="1">Uncharacterized protein</fullName>
    </submittedName>
</protein>
<comment type="caution">
    <text evidence="1">The sequence shown here is derived from an EMBL/GenBank/DDBJ whole genome shotgun (WGS) entry which is preliminary data.</text>
</comment>
<evidence type="ECO:0000313" key="1">
    <source>
        <dbReference type="EMBL" id="MPC35226.1"/>
    </source>
</evidence>
<dbReference type="EMBL" id="VSRR010003227">
    <property type="protein sequence ID" value="MPC35226.1"/>
    <property type="molecule type" value="Genomic_DNA"/>
</dbReference>